<gene>
    <name evidence="2" type="ORF">FHR32_004408</name>
</gene>
<evidence type="ECO:0000313" key="2">
    <source>
        <dbReference type="EMBL" id="MBB4940103.1"/>
    </source>
</evidence>
<dbReference type="Proteomes" id="UP000534286">
    <property type="component" value="Unassembled WGS sequence"/>
</dbReference>
<proteinExistence type="predicted"/>
<keyword evidence="2" id="KW-0378">Hydrolase</keyword>
<reference evidence="2 3" key="1">
    <citation type="submission" date="2020-08" db="EMBL/GenBank/DDBJ databases">
        <title>Sequencing the genomes of 1000 actinobacteria strains.</title>
        <authorList>
            <person name="Klenk H.-P."/>
        </authorList>
    </citation>
    <scope>NUCLEOTIDE SEQUENCE [LARGE SCALE GENOMIC DNA]</scope>
    <source>
        <strain evidence="2 3">DSM 43023</strain>
    </source>
</reference>
<dbReference type="GO" id="GO:0005829">
    <property type="term" value="C:cytosol"/>
    <property type="evidence" value="ECO:0007669"/>
    <property type="project" value="TreeGrafter"/>
</dbReference>
<dbReference type="InterPro" id="IPR011059">
    <property type="entry name" value="Metal-dep_hydrolase_composite"/>
</dbReference>
<sequence length="507" mass="52877">MSFDVLVVGGQVLDGTGSPVFRADVGITGDRIVAVGRLGGAEAATVIDASGRHVMPGLIDCHAHGDALVFDQKVQLAALRQGVTTFVLGQDGLSFAPASTPETFAYATRYFAAVNGVHPSADGPLSVRELLAGYDRATALNTAYLLPHGTIRYDVMGAAERAASAAELARMLTHVERGLSEGAVGLSTGLEYAPGRYADAGEIAALCAPLGGLPYVTHMRGYGALAGTGMAEVTDIARRSGAAVHVSHYHGPASTLLPMMDRARLDGLDVTFDTYPYLRGSTILAMVALPSWIPAADTGRALELLESEPVEWDPAIWPRITLSHVPGAEWAEGLSLPAAAAEAGVEPGEFCRRILIDTRLEAGCVTARPDEGPEGEESVRAILRHPCHTGGSDGIYVGGHPHPRGYGAFARMLGHHVRETGDWALEQAAVHLSSHPARRFALAGRGLIRPGQAADVVVLDAAEVSDRATYAAPRTLATGVDDVLVSGVPVLTGGKLTGATPGRALRP</sequence>
<evidence type="ECO:0000259" key="1">
    <source>
        <dbReference type="Pfam" id="PF07969"/>
    </source>
</evidence>
<dbReference type="InterPro" id="IPR032466">
    <property type="entry name" value="Metal_Hydrolase"/>
</dbReference>
<feature type="domain" description="Amidohydrolase 3" evidence="1">
    <location>
        <begin position="340"/>
        <end position="490"/>
    </location>
</feature>
<dbReference type="RefSeq" id="WP_184755955.1">
    <property type="nucleotide sequence ID" value="NZ_BAABEK010000080.1"/>
</dbReference>
<organism evidence="2 3">
    <name type="scientific">Streptosporangium album</name>
    <dbReference type="NCBI Taxonomy" id="47479"/>
    <lineage>
        <taxon>Bacteria</taxon>
        <taxon>Bacillati</taxon>
        <taxon>Actinomycetota</taxon>
        <taxon>Actinomycetes</taxon>
        <taxon>Streptosporangiales</taxon>
        <taxon>Streptosporangiaceae</taxon>
        <taxon>Streptosporangium</taxon>
    </lineage>
</organism>
<accession>A0A7W7RYV3</accession>
<keyword evidence="3" id="KW-1185">Reference proteome</keyword>
<dbReference type="InterPro" id="IPR050378">
    <property type="entry name" value="Metallo-dep_Hydrolases_sf"/>
</dbReference>
<dbReference type="PANTHER" id="PTHR11647:SF1">
    <property type="entry name" value="COLLAPSIN RESPONSE MEDIATOR PROTEIN"/>
    <property type="match status" value="1"/>
</dbReference>
<dbReference type="Gene3D" id="2.30.40.10">
    <property type="entry name" value="Urease, subunit C, domain 1"/>
    <property type="match status" value="1"/>
</dbReference>
<dbReference type="EMBL" id="JACHJU010000001">
    <property type="protein sequence ID" value="MBB4940103.1"/>
    <property type="molecule type" value="Genomic_DNA"/>
</dbReference>
<comment type="caution">
    <text evidence="2">The sequence shown here is derived from an EMBL/GenBank/DDBJ whole genome shotgun (WGS) entry which is preliminary data.</text>
</comment>
<dbReference type="SUPFAM" id="SSF51338">
    <property type="entry name" value="Composite domain of metallo-dependent hydrolases"/>
    <property type="match status" value="1"/>
</dbReference>
<dbReference type="SUPFAM" id="SSF51556">
    <property type="entry name" value="Metallo-dependent hydrolases"/>
    <property type="match status" value="1"/>
</dbReference>
<dbReference type="AlphaFoldDB" id="A0A7W7RYV3"/>
<name>A0A7W7RYV3_9ACTN</name>
<feature type="domain" description="Amidohydrolase 3" evidence="1">
    <location>
        <begin position="46"/>
        <end position="247"/>
    </location>
</feature>
<protein>
    <submittedName>
        <fullName evidence="2">N-acyl-D-amino-acid deacylase</fullName>
        <ecNumber evidence="2">3.5.1.81</ecNumber>
    </submittedName>
</protein>
<dbReference type="GO" id="GO:0047420">
    <property type="term" value="F:N-acyl-D-amino-acid deacylase activity"/>
    <property type="evidence" value="ECO:0007669"/>
    <property type="project" value="UniProtKB-EC"/>
</dbReference>
<dbReference type="InterPro" id="IPR023100">
    <property type="entry name" value="D-aminoacylase_insert_dom_sf"/>
</dbReference>
<dbReference type="InterPro" id="IPR013108">
    <property type="entry name" value="Amidohydro_3"/>
</dbReference>
<dbReference type="GO" id="GO:0016812">
    <property type="term" value="F:hydrolase activity, acting on carbon-nitrogen (but not peptide) bonds, in cyclic amides"/>
    <property type="evidence" value="ECO:0007669"/>
    <property type="project" value="TreeGrafter"/>
</dbReference>
<dbReference type="EC" id="3.5.1.81" evidence="2"/>
<dbReference type="PANTHER" id="PTHR11647">
    <property type="entry name" value="HYDRANTOINASE/DIHYDROPYRIMIDINASE FAMILY MEMBER"/>
    <property type="match status" value="1"/>
</dbReference>
<dbReference type="Gene3D" id="3.20.20.140">
    <property type="entry name" value="Metal-dependent hydrolases"/>
    <property type="match status" value="1"/>
</dbReference>
<dbReference type="Pfam" id="PF07969">
    <property type="entry name" value="Amidohydro_3"/>
    <property type="match status" value="2"/>
</dbReference>
<dbReference type="Gene3D" id="3.30.1490.130">
    <property type="entry name" value="D-aminoacylase. Domain 3"/>
    <property type="match status" value="1"/>
</dbReference>
<evidence type="ECO:0000313" key="3">
    <source>
        <dbReference type="Proteomes" id="UP000534286"/>
    </source>
</evidence>